<evidence type="ECO:0000313" key="2">
    <source>
        <dbReference type="Proteomes" id="UP001254759"/>
    </source>
</evidence>
<evidence type="ECO:0000313" key="1">
    <source>
        <dbReference type="EMBL" id="MDR6841319.1"/>
    </source>
</evidence>
<protein>
    <recommendedName>
        <fullName evidence="3">Secreted protein</fullName>
    </recommendedName>
</protein>
<keyword evidence="2" id="KW-1185">Reference proteome</keyword>
<dbReference type="Proteomes" id="UP001254759">
    <property type="component" value="Unassembled WGS sequence"/>
</dbReference>
<dbReference type="RefSeq" id="WP_310091973.1">
    <property type="nucleotide sequence ID" value="NZ_JAVDTT010000002.1"/>
</dbReference>
<sequence>MSQDFGKTATAITIISITAAAWSITTVEIATVTWRVGGLPRVRKSPYREATRCFTISIASDQAQILQPGKSCFDHGYGALWPETSYVIRIVIFEVLTATEEPGKFRPYFCGMASALLAQEATCDFQDV</sequence>
<reference evidence="1 2" key="1">
    <citation type="submission" date="2023-07" db="EMBL/GenBank/DDBJ databases">
        <title>Sorghum-associated microbial communities from plants grown in Nebraska, USA.</title>
        <authorList>
            <person name="Schachtman D."/>
        </authorList>
    </citation>
    <scope>NUCLEOTIDE SEQUENCE [LARGE SCALE GENOMIC DNA]</scope>
    <source>
        <strain evidence="1 2">BE107</strain>
    </source>
</reference>
<name>A0ABU1RRB7_9GAMM</name>
<dbReference type="EMBL" id="JAVDTT010000002">
    <property type="protein sequence ID" value="MDR6841319.1"/>
    <property type="molecule type" value="Genomic_DNA"/>
</dbReference>
<gene>
    <name evidence="1" type="ORF">J2W94_001604</name>
</gene>
<comment type="caution">
    <text evidence="1">The sequence shown here is derived from an EMBL/GenBank/DDBJ whole genome shotgun (WGS) entry which is preliminary data.</text>
</comment>
<accession>A0ABU1RRB7</accession>
<evidence type="ECO:0008006" key="3">
    <source>
        <dbReference type="Google" id="ProtNLM"/>
    </source>
</evidence>
<proteinExistence type="predicted"/>
<organism evidence="1 2">
    <name type="scientific">Pseudoxanthomonas sacheonensis</name>
    <dbReference type="NCBI Taxonomy" id="443615"/>
    <lineage>
        <taxon>Bacteria</taxon>
        <taxon>Pseudomonadati</taxon>
        <taxon>Pseudomonadota</taxon>
        <taxon>Gammaproteobacteria</taxon>
        <taxon>Lysobacterales</taxon>
        <taxon>Lysobacteraceae</taxon>
        <taxon>Pseudoxanthomonas</taxon>
    </lineage>
</organism>